<dbReference type="InterPro" id="IPR050116">
    <property type="entry name" value="DNA_polymerase-Y"/>
</dbReference>
<dbReference type="GO" id="GO:0003684">
    <property type="term" value="F:damaged DNA binding"/>
    <property type="evidence" value="ECO:0007669"/>
    <property type="project" value="InterPro"/>
</dbReference>
<dbReference type="STRING" id="700015.Corgl_0698"/>
<dbReference type="AlphaFoldDB" id="F2N7J6"/>
<dbReference type="GO" id="GO:0009432">
    <property type="term" value="P:SOS response"/>
    <property type="evidence" value="ECO:0007669"/>
    <property type="project" value="TreeGrafter"/>
</dbReference>
<name>F2N7J6_CORGP</name>
<reference evidence="5" key="1">
    <citation type="journal article" date="2013" name="Stand. Genomic Sci.">
        <title>Complete genome sequence of Coriobacterium glomerans type strain (PW2(T)) from the midgut of Pyrrhocoris apterus L. (red soldier bug).</title>
        <authorList>
            <person name="Stackebrandt E."/>
            <person name="Zeytun A."/>
            <person name="Lapidus A."/>
            <person name="Nolan M."/>
            <person name="Lucas S."/>
            <person name="Hammon N."/>
            <person name="Deshpande S."/>
            <person name="Cheng J.F."/>
            <person name="Tapia R."/>
            <person name="Goodwin L.A."/>
            <person name="Pitluck S."/>
            <person name="Liolios K."/>
            <person name="Pagani I."/>
            <person name="Ivanova N."/>
            <person name="Mavromatis K."/>
            <person name="Mikhailova N."/>
            <person name="Huntemann M."/>
            <person name="Pati A."/>
            <person name="Chen A."/>
            <person name="Palaniappan K."/>
            <person name="Chang Y.J."/>
            <person name="Land M."/>
            <person name="Hauser L."/>
            <person name="Rohde M."/>
            <person name="Pukall R."/>
            <person name="Goker M."/>
            <person name="Detter J.C."/>
            <person name="Woyke T."/>
            <person name="Bristow J."/>
            <person name="Eisen J.A."/>
            <person name="Markowitz V."/>
            <person name="Hugenholtz P."/>
            <person name="Kyrpides N.C."/>
            <person name="Klenk H.P."/>
        </authorList>
    </citation>
    <scope>NUCLEOTIDE SEQUENCE</scope>
    <source>
        <strain evidence="5">ATCC 49209 / DSM 20642 / JCM 10262 / PW2</strain>
    </source>
</reference>
<keyword evidence="5" id="KW-1185">Reference proteome</keyword>
<dbReference type="eggNOG" id="COG0389">
    <property type="taxonomic scope" value="Bacteria"/>
</dbReference>
<keyword evidence="4" id="KW-0239">DNA-directed DNA polymerase</keyword>
<dbReference type="GO" id="GO:0003887">
    <property type="term" value="F:DNA-directed DNA polymerase activity"/>
    <property type="evidence" value="ECO:0007669"/>
    <property type="project" value="UniProtKB-KW"/>
</dbReference>
<dbReference type="Pfam" id="PF11799">
    <property type="entry name" value="IMS_C"/>
    <property type="match status" value="1"/>
</dbReference>
<dbReference type="GO" id="GO:0005829">
    <property type="term" value="C:cytosol"/>
    <property type="evidence" value="ECO:0007669"/>
    <property type="project" value="TreeGrafter"/>
</dbReference>
<dbReference type="InterPro" id="IPR001126">
    <property type="entry name" value="UmuC"/>
</dbReference>
<dbReference type="OrthoDB" id="9808813at2"/>
<dbReference type="EC" id="2.7.7.7" evidence="4"/>
<evidence type="ECO:0000313" key="5">
    <source>
        <dbReference type="Proteomes" id="UP000006851"/>
    </source>
</evidence>
<dbReference type="Pfam" id="PF00817">
    <property type="entry name" value="IMS"/>
    <property type="match status" value="1"/>
</dbReference>
<dbReference type="EMBL" id="CP002628">
    <property type="protein sequence ID" value="AEB06812.1"/>
    <property type="molecule type" value="Genomic_DNA"/>
</dbReference>
<sequence>MTAHEPDGREDATASDREPEHLYLCIDLKSFYASVECVDRGFDPFKTNLVVADPSRGRSTICLAITPAMKALGVRNRCRLFEIPADVEYRTARPNMRHYMEVSAQIYGIYLEYVSPQDVHVYSVDECFIDVAPYLRLYRTSARELARRLMAAVRGRTGICATVGIGPNLFLAKVALDITAKHVADNIGCLDEEAFRRIIWPHRPITDIWGIGGGTARRLARYGVRDLMGVAALDPGVLYREFGVTAEYLIDHAFGRERCTIADIRRYRPAATSMVNGQVLPENYTCDEARNVLHEMVELSVLDLVERGEVADHLSLHVGYARRARLSGARFIGEHGPKRIGGRPAAEHGGKSRKIPVRTNSRRKLLGYFDELFEEAVDPARDIRRISIGFGNLLPEELAASDLFCDTGAEERERDLLRAVIAVKHRFGKNSLLTGANFAKKATGRERNEQIGGHHA</sequence>
<dbReference type="PROSITE" id="PS50173">
    <property type="entry name" value="UMUC"/>
    <property type="match status" value="1"/>
</dbReference>
<dbReference type="GO" id="GO:0006281">
    <property type="term" value="P:DNA repair"/>
    <property type="evidence" value="ECO:0007669"/>
    <property type="project" value="InterPro"/>
</dbReference>
<proteinExistence type="inferred from homology"/>
<dbReference type="InterPro" id="IPR043128">
    <property type="entry name" value="Rev_trsase/Diguanyl_cyclase"/>
</dbReference>
<comment type="function">
    <text evidence="2">Poorly processive, error-prone DNA polymerase involved in untargeted mutagenesis. Copies undamaged DNA at stalled replication forks, which arise in vivo from mismatched or misaligned primer ends. These misaligned primers can be extended by PolIV. Exhibits no 3'-5' exonuclease (proofreading) activity. May be involved in translesional synthesis, in conjunction with the beta clamp from PolIII.</text>
</comment>
<accession>F2N7J6</accession>
<dbReference type="InterPro" id="IPR043502">
    <property type="entry name" value="DNA/RNA_pol_sf"/>
</dbReference>
<dbReference type="PANTHER" id="PTHR11076">
    <property type="entry name" value="DNA REPAIR POLYMERASE UMUC / TRANSFERASE FAMILY MEMBER"/>
    <property type="match status" value="1"/>
</dbReference>
<comment type="similarity">
    <text evidence="1">Belongs to the DNA polymerase type-Y family.</text>
</comment>
<gene>
    <name evidence="4" type="ordered locus">Corgl_0698</name>
</gene>
<dbReference type="Proteomes" id="UP000006851">
    <property type="component" value="Chromosome"/>
</dbReference>
<dbReference type="PANTHER" id="PTHR11076:SF35">
    <property type="entry name" value="DNA REPAIR PROTEIN HOMOLOG YOBH"/>
    <property type="match status" value="1"/>
</dbReference>
<dbReference type="Gene3D" id="3.30.70.270">
    <property type="match status" value="1"/>
</dbReference>
<dbReference type="KEGG" id="cgo:Corgl_0698"/>
<dbReference type="Gene3D" id="3.40.1170.60">
    <property type="match status" value="1"/>
</dbReference>
<evidence type="ECO:0000256" key="1">
    <source>
        <dbReference type="ARBA" id="ARBA00010945"/>
    </source>
</evidence>
<dbReference type="InterPro" id="IPR017961">
    <property type="entry name" value="DNA_pol_Y-fam_little_finger"/>
</dbReference>
<evidence type="ECO:0000313" key="4">
    <source>
        <dbReference type="EMBL" id="AEB06812.1"/>
    </source>
</evidence>
<keyword evidence="4" id="KW-0808">Transferase</keyword>
<dbReference type="SUPFAM" id="SSF56672">
    <property type="entry name" value="DNA/RNA polymerases"/>
    <property type="match status" value="1"/>
</dbReference>
<dbReference type="HOGENOM" id="CLU_012348_5_1_11"/>
<organism evidence="4 5">
    <name type="scientific">Coriobacterium glomerans (strain ATCC 49209 / DSM 20642 / JCM 10262 / PW2)</name>
    <dbReference type="NCBI Taxonomy" id="700015"/>
    <lineage>
        <taxon>Bacteria</taxon>
        <taxon>Bacillati</taxon>
        <taxon>Actinomycetota</taxon>
        <taxon>Coriobacteriia</taxon>
        <taxon>Coriobacteriales</taxon>
        <taxon>Coriobacteriaceae</taxon>
        <taxon>Coriobacterium</taxon>
    </lineage>
</organism>
<dbReference type="Gene3D" id="1.10.150.20">
    <property type="entry name" value="5' to 3' exonuclease, C-terminal subdomain"/>
    <property type="match status" value="1"/>
</dbReference>
<evidence type="ECO:0000256" key="2">
    <source>
        <dbReference type="ARBA" id="ARBA00025589"/>
    </source>
</evidence>
<dbReference type="GO" id="GO:0042276">
    <property type="term" value="P:error-prone translesion synthesis"/>
    <property type="evidence" value="ECO:0007669"/>
    <property type="project" value="TreeGrafter"/>
</dbReference>
<evidence type="ECO:0000259" key="3">
    <source>
        <dbReference type="PROSITE" id="PS50173"/>
    </source>
</evidence>
<dbReference type="RefSeq" id="WP_013708555.1">
    <property type="nucleotide sequence ID" value="NC_015389.1"/>
</dbReference>
<protein>
    <submittedName>
        <fullName evidence="4">DNA-directed DNA polymerase</fullName>
        <ecNumber evidence="4">2.7.7.7</ecNumber>
    </submittedName>
</protein>
<keyword evidence="4" id="KW-0548">Nucleotidyltransferase</keyword>
<feature type="domain" description="UmuC" evidence="3">
    <location>
        <begin position="23"/>
        <end position="212"/>
    </location>
</feature>